<dbReference type="Proteomes" id="UP001060085">
    <property type="component" value="Linkage Group LG05"/>
</dbReference>
<reference evidence="2" key="1">
    <citation type="journal article" date="2023" name="Nat. Plants">
        <title>Single-cell RNA sequencing provides a high-resolution roadmap for understanding the multicellular compartmentation of specialized metabolism.</title>
        <authorList>
            <person name="Sun S."/>
            <person name="Shen X."/>
            <person name="Li Y."/>
            <person name="Li Y."/>
            <person name="Wang S."/>
            <person name="Li R."/>
            <person name="Zhang H."/>
            <person name="Shen G."/>
            <person name="Guo B."/>
            <person name="Wei J."/>
            <person name="Xu J."/>
            <person name="St-Pierre B."/>
            <person name="Chen S."/>
            <person name="Sun C."/>
        </authorList>
    </citation>
    <scope>NUCLEOTIDE SEQUENCE [LARGE SCALE GENOMIC DNA]</scope>
</reference>
<keyword evidence="2" id="KW-1185">Reference proteome</keyword>
<gene>
    <name evidence="1" type="ORF">M9H77_20940</name>
</gene>
<sequence length="1446" mass="161013">MAPKKKQQKQKTSSSVSKGKSSTSAGPKLQISAENENRLRRLLLNSGRSTGSSAPENDSLTKEQKAKKLRSIYEKLSCEGFTDDQIERVLSALKDTATFESALDWLCLNLPGNELPLKFARGTSQTNGGSVGVLSTAREDWVPSVDDSEAQIRESIPKVSVRVKGWRDDESLDSFQHAQANWIHQYMEQQEEDESESRESDPIETDKVLKPRSEDEIVKEYHTARLEAINAKERRDKAGQEKAGQMIRKLKQEISDLGLSADVLAFCYESCSSSLKETSGDSTPFKDNITEVDTSCSGDGGIASAGLGSEVEQQFADSIISYELPNEGDLSRAPFTDTSTLEGEPGDVELGNFFFEDSAIDGTLPPVVLELQKKERKKELLSGKNLEKLEGIWKKGDPKKIPKAFLQQLCQREGWDAPKYSKGLDERNGSSYTVSVLRKASGRGKSRKAGGLMSIQLPSLDEISTEAEDEQNRVAAYALHLLFPDLPVYLPIVEPYASLILHWKDGESSTNVIATQDGRRAGFVDSLLNAAGPESSDTADFMSSCLHEELQSHDVKDVNASTDLKTPRIDYNKEAESLFLKREQESKKRTKKYQDMLECRSSLPIAKLKGDVLHLLEANNVLVVCGETGCGKTTQVPQFILDDMIEAGHGGYCNIICTQPRRIAAVSVAERVADERCESNPGQSDSLVGYQVRLDSARNTKTKLLFCTTGILLRMISGNKSLAGVSHVIVDEVHERSLLGDFLLVVLKNLIEKQSAHSTSKLKVILMSATVDSFRFSQYFGGCPVITAEGRTHPVTTYFLEDVYENLDYCLASDSPVSINYGSFSAAKSAPVDNHRGKKNLVLSAWGDDSLLSEDVNPYYIPNNYEAYSERTRQNLRRLNEDIIDYDLLEDLICYIDDKFPEGAILVFLPGVAEIHMFLDKLSASYRFSGPSSEWLLPLHSSIASEDQKRVFLRPPDNIRKVIIATNIAETSITIDDVIYVIDSGKHKENRYNPLKKLSSMVEDWISRANVRQRRGRAGRVKPGICFCLYTRHRYENIMRPYQIPEMQRMPLVELCLQIKLLSLGSIKPFLSKALEPPKDEAIASAISLLYEVGAIEGDEELTPLGHHLAKLPVDILIGKMLIYGGIFGCISPILSISAFLSYKSPFVYPKDEKQNVERAKLALLTNEIGGANDPCDGNGQSDHLLMMVAYKKWEKILCESGAKDAQQFCRSYFLSSSVMYMIRDMRVQFGTLLADIGLIEIPKQYKVLGKKKDKLDNWLSDASQVFNMYSNNSKIVKAILCAGLYPNVAATEEGIVGSSVSALKQNAAGSTKGHSVWYDRRREVHIHPSSINSNLKNFQYPFLVFLEKVETNKVFLRDTTIISPNSLLLFGGSINVQHQTGLVTVDGWLKMAAPAQTAVLFKELRLRLHSILKELINKPQAATFTKNEVLKSIIHLFLEEEKQIK</sequence>
<evidence type="ECO:0000313" key="1">
    <source>
        <dbReference type="EMBL" id="KAI5661617.1"/>
    </source>
</evidence>
<comment type="caution">
    <text evidence="1">The sequence shown here is derived from an EMBL/GenBank/DDBJ whole genome shotgun (WGS) entry which is preliminary data.</text>
</comment>
<accession>A0ACC0AKX0</accession>
<organism evidence="1 2">
    <name type="scientific">Catharanthus roseus</name>
    <name type="common">Madagascar periwinkle</name>
    <name type="synonym">Vinca rosea</name>
    <dbReference type="NCBI Taxonomy" id="4058"/>
    <lineage>
        <taxon>Eukaryota</taxon>
        <taxon>Viridiplantae</taxon>
        <taxon>Streptophyta</taxon>
        <taxon>Embryophyta</taxon>
        <taxon>Tracheophyta</taxon>
        <taxon>Spermatophyta</taxon>
        <taxon>Magnoliopsida</taxon>
        <taxon>eudicotyledons</taxon>
        <taxon>Gunneridae</taxon>
        <taxon>Pentapetalae</taxon>
        <taxon>asterids</taxon>
        <taxon>lamiids</taxon>
        <taxon>Gentianales</taxon>
        <taxon>Apocynaceae</taxon>
        <taxon>Rauvolfioideae</taxon>
        <taxon>Vinceae</taxon>
        <taxon>Catharanthinae</taxon>
        <taxon>Catharanthus</taxon>
    </lineage>
</organism>
<evidence type="ECO:0000313" key="2">
    <source>
        <dbReference type="Proteomes" id="UP001060085"/>
    </source>
</evidence>
<dbReference type="EMBL" id="CM044705">
    <property type="protein sequence ID" value="KAI5661617.1"/>
    <property type="molecule type" value="Genomic_DNA"/>
</dbReference>
<proteinExistence type="predicted"/>
<name>A0ACC0AKX0_CATRO</name>
<protein>
    <submittedName>
        <fullName evidence="1">Uncharacterized protein</fullName>
    </submittedName>
</protein>